<evidence type="ECO:0000313" key="3">
    <source>
        <dbReference type="Proteomes" id="UP001164743"/>
    </source>
</evidence>
<proteinExistence type="predicted"/>
<feature type="compositionally biased region" description="Basic and acidic residues" evidence="1">
    <location>
        <begin position="43"/>
        <end position="53"/>
    </location>
</feature>
<feature type="region of interest" description="Disordered" evidence="1">
    <location>
        <begin position="1"/>
        <end position="83"/>
    </location>
</feature>
<evidence type="ECO:0000313" key="2">
    <source>
        <dbReference type="EMBL" id="WAQ92685.1"/>
    </source>
</evidence>
<organism evidence="2 3">
    <name type="scientific">Puccinia triticina</name>
    <dbReference type="NCBI Taxonomy" id="208348"/>
    <lineage>
        <taxon>Eukaryota</taxon>
        <taxon>Fungi</taxon>
        <taxon>Dikarya</taxon>
        <taxon>Basidiomycota</taxon>
        <taxon>Pucciniomycotina</taxon>
        <taxon>Pucciniomycetes</taxon>
        <taxon>Pucciniales</taxon>
        <taxon>Pucciniaceae</taxon>
        <taxon>Puccinia</taxon>
    </lineage>
</organism>
<evidence type="ECO:0000256" key="1">
    <source>
        <dbReference type="SAM" id="MobiDB-lite"/>
    </source>
</evidence>
<accession>A0ABY7D729</accession>
<protein>
    <recommendedName>
        <fullName evidence="4">Major facilitator superfamily (MFS) profile domain-containing protein</fullName>
    </recommendedName>
</protein>
<dbReference type="GeneID" id="77805149"/>
<dbReference type="EMBL" id="CP110437">
    <property type="protein sequence ID" value="WAQ92685.1"/>
    <property type="molecule type" value="Genomic_DNA"/>
</dbReference>
<sequence>MLLSTDLPENEINTDMYSRSKKSIPHRASIPHHCPGATTSNFKEQESEKKLEPRQGNLGMETIATHENASSLTSISSSSTSSSRRPIFLLGLGQTALVALFYSLEIGQPIHGFSQPLGSFGALSIPSVSARWNPGVRL</sequence>
<dbReference type="Proteomes" id="UP001164743">
    <property type="component" value="Chromosome 17A"/>
</dbReference>
<evidence type="ECO:0008006" key="4">
    <source>
        <dbReference type="Google" id="ProtNLM"/>
    </source>
</evidence>
<name>A0ABY7D729_9BASI</name>
<reference evidence="2" key="1">
    <citation type="submission" date="2022-10" db="EMBL/GenBank/DDBJ databases">
        <title>Puccinia triticina Genome sequencing and assembly.</title>
        <authorList>
            <person name="Li C."/>
        </authorList>
    </citation>
    <scope>NUCLEOTIDE SEQUENCE</scope>
    <source>
        <strain evidence="2">Pt15</strain>
    </source>
</reference>
<feature type="compositionally biased region" description="Low complexity" evidence="1">
    <location>
        <begin position="70"/>
        <end position="83"/>
    </location>
</feature>
<keyword evidence="3" id="KW-1185">Reference proteome</keyword>
<gene>
    <name evidence="2" type="ORF">PtA15_17A167</name>
</gene>
<dbReference type="RefSeq" id="XP_053028240.1">
    <property type="nucleotide sequence ID" value="XM_053164254.1"/>
</dbReference>